<dbReference type="Proteomes" id="UP000215355">
    <property type="component" value="Chromosome 1"/>
</dbReference>
<dbReference type="Pfam" id="PF01909">
    <property type="entry name" value="NTP_transf_2"/>
    <property type="match status" value="1"/>
</dbReference>
<dbReference type="InterPro" id="IPR002934">
    <property type="entry name" value="Polymerase_NTP_transf_dom"/>
</dbReference>
<organism evidence="2 3">
    <name type="scientific">Sphingobacterium mizutaii</name>
    <dbReference type="NCBI Taxonomy" id="1010"/>
    <lineage>
        <taxon>Bacteria</taxon>
        <taxon>Pseudomonadati</taxon>
        <taxon>Bacteroidota</taxon>
        <taxon>Sphingobacteriia</taxon>
        <taxon>Sphingobacteriales</taxon>
        <taxon>Sphingobacteriaceae</taxon>
        <taxon>Sphingobacterium</taxon>
    </lineage>
</organism>
<dbReference type="Gene3D" id="3.30.460.10">
    <property type="entry name" value="Beta Polymerase, domain 2"/>
    <property type="match status" value="1"/>
</dbReference>
<dbReference type="EMBL" id="LT906468">
    <property type="protein sequence ID" value="SNV51975.1"/>
    <property type="molecule type" value="Genomic_DNA"/>
</dbReference>
<evidence type="ECO:0000259" key="1">
    <source>
        <dbReference type="Pfam" id="PF01909"/>
    </source>
</evidence>
<dbReference type="CDD" id="cd05403">
    <property type="entry name" value="NT_KNTase_like"/>
    <property type="match status" value="1"/>
</dbReference>
<dbReference type="RefSeq" id="WP_093097471.1">
    <property type="nucleotide sequence ID" value="NZ_FNGK01000001.1"/>
</dbReference>
<gene>
    <name evidence="2" type="ORF">SAMEA4412673_02587</name>
</gene>
<proteinExistence type="predicted"/>
<dbReference type="GO" id="GO:0016779">
    <property type="term" value="F:nucleotidyltransferase activity"/>
    <property type="evidence" value="ECO:0007669"/>
    <property type="project" value="InterPro"/>
</dbReference>
<accession>A0AAJ4XCI4</accession>
<dbReference type="AlphaFoldDB" id="A0AAJ4XCI4"/>
<dbReference type="SUPFAM" id="SSF81301">
    <property type="entry name" value="Nucleotidyltransferase"/>
    <property type="match status" value="1"/>
</dbReference>
<protein>
    <submittedName>
        <fullName evidence="2">Nucleotidyltransferase domain</fullName>
    </submittedName>
</protein>
<evidence type="ECO:0000313" key="3">
    <source>
        <dbReference type="Proteomes" id="UP000215355"/>
    </source>
</evidence>
<reference evidence="2 3" key="1">
    <citation type="submission" date="2017-06" db="EMBL/GenBank/DDBJ databases">
        <authorList>
            <consortium name="Pathogen Informatics"/>
        </authorList>
    </citation>
    <scope>NUCLEOTIDE SEQUENCE [LARGE SCALE GENOMIC DNA]</scope>
    <source>
        <strain evidence="2 3">NCTC12149</strain>
    </source>
</reference>
<name>A0AAJ4XCI4_9SPHI</name>
<evidence type="ECO:0000313" key="2">
    <source>
        <dbReference type="EMBL" id="SNV51975.1"/>
    </source>
</evidence>
<dbReference type="InterPro" id="IPR043519">
    <property type="entry name" value="NT_sf"/>
</dbReference>
<dbReference type="KEGG" id="smiz:4412673_02587"/>
<sequence>MNLPPEKQKIFDAICSDLEKVEHVSAVVLGGSYASGRANADSDIDIGIYYHENNPFDIQEIQKIAKKYALDNAPTVTQFYQWGPWVNGGAWIQTEAGKIDFLYRNINQVRRTIQDAMEGIWENHFDQQPPYGFSSMFYLAEVEVCKPIFDPQNVLQYLKSLVKIYPENLKNKIVQDSLWAAEFTIINAEGFAKNNDYYNTFGCLTRGLKSIVQALFAINEIYPISDKKAIEILEKADHKPKDLAKKVKSILSAKPSLTNNLVQLNDLFNEVVQLSDKLYTPLFNFKH</sequence>
<feature type="domain" description="Polymerase nucleotidyl transferase" evidence="1">
    <location>
        <begin position="15"/>
        <end position="62"/>
    </location>
</feature>